<keyword evidence="8" id="KW-1185">Reference proteome</keyword>
<dbReference type="UniPathway" id="UPA00148"/>
<gene>
    <name evidence="7" type="ORF">FHS48_000072</name>
</gene>
<dbReference type="AlphaFoldDB" id="A0A7W9ZC06"/>
<evidence type="ECO:0000313" key="8">
    <source>
        <dbReference type="Proteomes" id="UP000544872"/>
    </source>
</evidence>
<proteinExistence type="predicted"/>
<comment type="pathway">
    <text evidence="1">Cofactor biosynthesis; adenosylcobalamin biosynthesis.</text>
</comment>
<dbReference type="NCBIfam" id="TIGR02467">
    <property type="entry name" value="CbiE"/>
    <property type="match status" value="1"/>
</dbReference>
<dbReference type="InterPro" id="IPR006365">
    <property type="entry name" value="Cbl_synth_CobL"/>
</dbReference>
<dbReference type="InterPro" id="IPR035996">
    <property type="entry name" value="4pyrrol_Methylase_sf"/>
</dbReference>
<dbReference type="InterPro" id="IPR000878">
    <property type="entry name" value="4pyrrol_Mease"/>
</dbReference>
<evidence type="ECO:0000256" key="3">
    <source>
        <dbReference type="ARBA" id="ARBA00022603"/>
    </source>
</evidence>
<dbReference type="Pfam" id="PF00590">
    <property type="entry name" value="TP_methylase"/>
    <property type="match status" value="1"/>
</dbReference>
<dbReference type="GO" id="GO:0008276">
    <property type="term" value="F:protein methyltransferase activity"/>
    <property type="evidence" value="ECO:0007669"/>
    <property type="project" value="InterPro"/>
</dbReference>
<dbReference type="PANTHER" id="PTHR43182:SF1">
    <property type="entry name" value="COBALT-PRECORRIN-7 C(5)-METHYLTRANSFERASE"/>
    <property type="match status" value="1"/>
</dbReference>
<accession>A0A7W9ZC06</accession>
<feature type="domain" description="Tetrapyrrole methylase" evidence="6">
    <location>
        <begin position="5"/>
        <end position="201"/>
    </location>
</feature>
<keyword evidence="4 7" id="KW-0808">Transferase</keyword>
<evidence type="ECO:0000313" key="7">
    <source>
        <dbReference type="EMBL" id="MBB6208691.1"/>
    </source>
</evidence>
<keyword evidence="3 7" id="KW-0489">Methyltransferase</keyword>
<dbReference type="InterPro" id="IPR014776">
    <property type="entry name" value="4pyrrole_Mease_sub2"/>
</dbReference>
<dbReference type="PIRSF" id="PIRSF036428">
    <property type="entry name" value="CobL"/>
    <property type="match status" value="1"/>
</dbReference>
<dbReference type="GO" id="GO:0046025">
    <property type="term" value="F:precorrin-6Y C5,15-methyltransferase (decarboxylating) activity"/>
    <property type="evidence" value="ECO:0007669"/>
    <property type="project" value="UniProtKB-EC"/>
</dbReference>
<dbReference type="CDD" id="cd02440">
    <property type="entry name" value="AdoMet_MTases"/>
    <property type="match status" value="1"/>
</dbReference>
<evidence type="ECO:0000256" key="5">
    <source>
        <dbReference type="ARBA" id="ARBA00022691"/>
    </source>
</evidence>
<dbReference type="Proteomes" id="UP000544872">
    <property type="component" value="Unassembled WGS sequence"/>
</dbReference>
<organism evidence="7 8">
    <name type="scientific">Novispirillum itersonii</name>
    <name type="common">Aquaspirillum itersonii</name>
    <dbReference type="NCBI Taxonomy" id="189"/>
    <lineage>
        <taxon>Bacteria</taxon>
        <taxon>Pseudomonadati</taxon>
        <taxon>Pseudomonadota</taxon>
        <taxon>Alphaproteobacteria</taxon>
        <taxon>Rhodospirillales</taxon>
        <taxon>Novispirillaceae</taxon>
        <taxon>Novispirillum</taxon>
    </lineage>
</organism>
<keyword evidence="5" id="KW-0949">S-adenosyl-L-methionine</keyword>
<dbReference type="EC" id="2.1.1.132" evidence="7"/>
<dbReference type="EMBL" id="JACIIX010000001">
    <property type="protein sequence ID" value="MBB6208691.1"/>
    <property type="molecule type" value="Genomic_DNA"/>
</dbReference>
<sequence>MAAWLTVVGFGEDGLSGLGDAARQAVTQAAVVVGGARHLALVPDQPGQIRLPWPSPFAGAYPLLAGLYPQPVCVLASGDPMFYGIGATLAAGLAGLLPPEAVTPQAVRVLSAPSCVSLAAARLGWPVQDVVVIPAHGRPLARLAAHLHPGVRVLLLAEGAETPAAVGHLLGLRGFLASRITVFGHLGGPRETCWQGTAAALGDGPFPDLAVIAVEPVADPGTVPLAVTPGLPDAAYRHDGQLTKRDIRAVTLARLAPRPGELLWDVGAGSGSIGIEWMRSHPSCRAIAIESHPERQANIRHNRDALGVPDLHLVEGRAPEALTGLPGPDVVFVGGGITRDGVAEACYDALKPGGRMMATAVTVQSEARLVALQARWGGDLLRLSVAQARPVGSFLGWDTAMPVTLWFTGKTG</sequence>
<evidence type="ECO:0000256" key="1">
    <source>
        <dbReference type="ARBA" id="ARBA00004953"/>
    </source>
</evidence>
<dbReference type="RefSeq" id="WP_184259895.1">
    <property type="nucleotide sequence ID" value="NZ_JACIIX010000001.1"/>
</dbReference>
<dbReference type="PANTHER" id="PTHR43182">
    <property type="entry name" value="COBALT-PRECORRIN-6B C(15)-METHYLTRANSFERASE (DECARBOXYLATING)"/>
    <property type="match status" value="1"/>
</dbReference>
<comment type="caution">
    <text evidence="7">The sequence shown here is derived from an EMBL/GenBank/DDBJ whole genome shotgun (WGS) entry which is preliminary data.</text>
</comment>
<reference evidence="7 8" key="1">
    <citation type="submission" date="2020-08" db="EMBL/GenBank/DDBJ databases">
        <title>Genomic Encyclopedia of Type Strains, Phase IV (KMG-IV): sequencing the most valuable type-strain genomes for metagenomic binning, comparative biology and taxonomic classification.</title>
        <authorList>
            <person name="Goeker M."/>
        </authorList>
    </citation>
    <scope>NUCLEOTIDE SEQUENCE [LARGE SCALE GENOMIC DNA]</scope>
    <source>
        <strain evidence="7 8">DSM 11590</strain>
    </source>
</reference>
<dbReference type="InterPro" id="IPR014777">
    <property type="entry name" value="4pyrrole_Mease_sub1"/>
</dbReference>
<evidence type="ECO:0000256" key="4">
    <source>
        <dbReference type="ARBA" id="ARBA00022679"/>
    </source>
</evidence>
<protein>
    <submittedName>
        <fullName evidence="7">Precorrin-6Y C5,15-methyltransferase (Decarboxylating)</fullName>
        <ecNumber evidence="7">2.1.1.132</ecNumber>
    </submittedName>
</protein>
<evidence type="ECO:0000259" key="6">
    <source>
        <dbReference type="Pfam" id="PF00590"/>
    </source>
</evidence>
<dbReference type="GO" id="GO:0032259">
    <property type="term" value="P:methylation"/>
    <property type="evidence" value="ECO:0007669"/>
    <property type="project" value="UniProtKB-KW"/>
</dbReference>
<dbReference type="Gene3D" id="3.40.50.150">
    <property type="entry name" value="Vaccinia Virus protein VP39"/>
    <property type="match status" value="1"/>
</dbReference>
<dbReference type="SUPFAM" id="SSF53335">
    <property type="entry name" value="S-adenosyl-L-methionine-dependent methyltransferases"/>
    <property type="match status" value="1"/>
</dbReference>
<name>A0A7W9ZC06_NOVIT</name>
<dbReference type="InterPro" id="IPR050714">
    <property type="entry name" value="Cobalamin_biosynth_MTase"/>
</dbReference>
<dbReference type="Gene3D" id="3.40.1010.10">
    <property type="entry name" value="Cobalt-precorrin-4 Transmethylase, Domain 1"/>
    <property type="match status" value="1"/>
</dbReference>
<dbReference type="CDD" id="cd11644">
    <property type="entry name" value="Precorrin-6Y-MT"/>
    <property type="match status" value="1"/>
</dbReference>
<dbReference type="InterPro" id="IPR012818">
    <property type="entry name" value="CbiE"/>
</dbReference>
<dbReference type="InterPro" id="IPR014008">
    <property type="entry name" value="Cbl_synth_MTase_CbiT"/>
</dbReference>
<dbReference type="NCBIfam" id="TIGR02469">
    <property type="entry name" value="CbiT"/>
    <property type="match status" value="1"/>
</dbReference>
<dbReference type="InterPro" id="IPR029063">
    <property type="entry name" value="SAM-dependent_MTases_sf"/>
</dbReference>
<dbReference type="SUPFAM" id="SSF53790">
    <property type="entry name" value="Tetrapyrrole methylase"/>
    <property type="match status" value="1"/>
</dbReference>
<evidence type="ECO:0000256" key="2">
    <source>
        <dbReference type="ARBA" id="ARBA00022573"/>
    </source>
</evidence>
<keyword evidence="2" id="KW-0169">Cobalamin biosynthesis</keyword>
<dbReference type="GO" id="GO:0009236">
    <property type="term" value="P:cobalamin biosynthetic process"/>
    <property type="evidence" value="ECO:0007669"/>
    <property type="project" value="UniProtKB-UniPathway"/>
</dbReference>
<dbReference type="Gene3D" id="3.30.950.10">
    <property type="entry name" value="Methyltransferase, Cobalt-precorrin-4 Transmethylase, Domain 2"/>
    <property type="match status" value="1"/>
</dbReference>